<feature type="region of interest" description="Disordered" evidence="1">
    <location>
        <begin position="1"/>
        <end position="212"/>
    </location>
</feature>
<dbReference type="EMBL" id="KV419447">
    <property type="protein sequence ID" value="KZS87579.1"/>
    <property type="molecule type" value="Genomic_DNA"/>
</dbReference>
<gene>
    <name evidence="3" type="ORF">SISNIDRAFT_470834</name>
</gene>
<feature type="compositionally biased region" description="Basic and acidic residues" evidence="1">
    <location>
        <begin position="195"/>
        <end position="209"/>
    </location>
</feature>
<dbReference type="Pfam" id="PF20149">
    <property type="entry name" value="DUF6532"/>
    <property type="match status" value="1"/>
</dbReference>
<feature type="compositionally biased region" description="Acidic residues" evidence="1">
    <location>
        <begin position="143"/>
        <end position="161"/>
    </location>
</feature>
<evidence type="ECO:0000313" key="3">
    <source>
        <dbReference type="EMBL" id="KZS87579.1"/>
    </source>
</evidence>
<feature type="compositionally biased region" description="Basic and acidic residues" evidence="1">
    <location>
        <begin position="88"/>
        <end position="97"/>
    </location>
</feature>
<proteinExistence type="predicted"/>
<dbReference type="InterPro" id="IPR045341">
    <property type="entry name" value="DUF6532"/>
</dbReference>
<feature type="compositionally biased region" description="Basic residues" evidence="1">
    <location>
        <begin position="165"/>
        <end position="176"/>
    </location>
</feature>
<feature type="region of interest" description="Disordered" evidence="1">
    <location>
        <begin position="246"/>
        <end position="273"/>
    </location>
</feature>
<reference evidence="3 4" key="1">
    <citation type="journal article" date="2016" name="Mol. Biol. Evol.">
        <title>Comparative Genomics of Early-Diverging Mushroom-Forming Fungi Provides Insights into the Origins of Lignocellulose Decay Capabilities.</title>
        <authorList>
            <person name="Nagy L.G."/>
            <person name="Riley R."/>
            <person name="Tritt A."/>
            <person name="Adam C."/>
            <person name="Daum C."/>
            <person name="Floudas D."/>
            <person name="Sun H."/>
            <person name="Yadav J.S."/>
            <person name="Pangilinan J."/>
            <person name="Larsson K.H."/>
            <person name="Matsuura K."/>
            <person name="Barry K."/>
            <person name="Labutti K."/>
            <person name="Kuo R."/>
            <person name="Ohm R.A."/>
            <person name="Bhattacharya S.S."/>
            <person name="Shirouzu T."/>
            <person name="Yoshinaga Y."/>
            <person name="Martin F.M."/>
            <person name="Grigoriev I.V."/>
            <person name="Hibbett D.S."/>
        </authorList>
    </citation>
    <scope>NUCLEOTIDE SEQUENCE [LARGE SCALE GENOMIC DNA]</scope>
    <source>
        <strain evidence="3 4">HHB9708</strain>
    </source>
</reference>
<feature type="compositionally biased region" description="Acidic residues" evidence="1">
    <location>
        <begin position="125"/>
        <end position="135"/>
    </location>
</feature>
<sequence>MANHTKDKHRSRDASNDSNLQERNEDPATRRTQKKTDAWKQHENSVRQREKRRATAQEKAASKKRTLENEIFGDEPEATRSTSHQTSHHGEDDEPPRRLRRRTSSPPAREKSPAPLSPKTRALLADEDDSGDSQDEYNAPQNSEEEEDDDPEADEVEEEDEHGNGRARKTIRKPTTKTKAVIAEARKGPAKRARSRDDHSSSDIEERVKQNRTAKKTQVVAANLKDIEAPYNFLVKRALRDLQSSCATENPFPTGDSSSDPRQMAREAHERAVRQFGDQQTPLLTEEILKMYTERITNMRSDAMKIVQPVVKEAYDFQEAGDDDDVDEIEEANRALATKYLEGNYFVFAGRQGDQPKHPYQHPAISKIIKKVWFANRQDDGIIFDSYFNPIPITLIAFVVTLIRWAIREWTTGKQAVQKLNQDSLREMFEQQKRNILDLQDTDQRSKLYIAQVQQKLYKAARKAAGFHDEEPLDPKSSVSANVWAGSMDLDNDLPLEK</sequence>
<dbReference type="AlphaFoldDB" id="A0A164NCH8"/>
<organism evidence="3 4">
    <name type="scientific">Sistotremastrum niveocremeum HHB9708</name>
    <dbReference type="NCBI Taxonomy" id="1314777"/>
    <lineage>
        <taxon>Eukaryota</taxon>
        <taxon>Fungi</taxon>
        <taxon>Dikarya</taxon>
        <taxon>Basidiomycota</taxon>
        <taxon>Agaricomycotina</taxon>
        <taxon>Agaricomycetes</taxon>
        <taxon>Sistotremastrales</taxon>
        <taxon>Sistotremastraceae</taxon>
        <taxon>Sertulicium</taxon>
        <taxon>Sertulicium niveocremeum</taxon>
    </lineage>
</organism>
<protein>
    <recommendedName>
        <fullName evidence="2">DUF6532 domain-containing protein</fullName>
    </recommendedName>
</protein>
<feature type="compositionally biased region" description="Basic and acidic residues" evidence="1">
    <location>
        <begin position="10"/>
        <end position="56"/>
    </location>
</feature>
<feature type="compositionally biased region" description="Basic and acidic residues" evidence="1">
    <location>
        <begin position="263"/>
        <end position="273"/>
    </location>
</feature>
<name>A0A164NCH8_9AGAM</name>
<evidence type="ECO:0000259" key="2">
    <source>
        <dbReference type="Pfam" id="PF20149"/>
    </source>
</evidence>
<accession>A0A164NCH8</accession>
<dbReference type="OrthoDB" id="3268553at2759"/>
<feature type="domain" description="DUF6532" evidence="2">
    <location>
        <begin position="238"/>
        <end position="436"/>
    </location>
</feature>
<evidence type="ECO:0000256" key="1">
    <source>
        <dbReference type="SAM" id="MobiDB-lite"/>
    </source>
</evidence>
<dbReference type="Proteomes" id="UP000076722">
    <property type="component" value="Unassembled WGS sequence"/>
</dbReference>
<keyword evidence="4" id="KW-1185">Reference proteome</keyword>
<evidence type="ECO:0000313" key="4">
    <source>
        <dbReference type="Proteomes" id="UP000076722"/>
    </source>
</evidence>